<keyword evidence="7" id="KW-1185">Reference proteome</keyword>
<dbReference type="GO" id="GO:0000976">
    <property type="term" value="F:transcription cis-regulatory region binding"/>
    <property type="evidence" value="ECO:0007669"/>
    <property type="project" value="TreeGrafter"/>
</dbReference>
<sequence length="224" mass="24772">MTMHTEASDVECRPLRADAERNRLKIIAAAHALFAERGLDVSMDDVAERAGVGVGTVYRRFTNRDDLVTGVFTEHLKRVAARADEALDDPDPWSAVEGLLTWFCTVMAEDRGLAAIIMRIDHSQPEIDAVKAGFTSRIEKLIDRAMAAGVLRADLASTDVFGIFTMISAVADAMEPTVPGAWRRYLELILRAIHADTDDSPIATPALTDEQLRAIQRERANRQR</sequence>
<dbReference type="PROSITE" id="PS50977">
    <property type="entry name" value="HTH_TETR_2"/>
    <property type="match status" value="1"/>
</dbReference>
<keyword evidence="1" id="KW-0805">Transcription regulation</keyword>
<evidence type="ECO:0000259" key="5">
    <source>
        <dbReference type="PROSITE" id="PS50977"/>
    </source>
</evidence>
<protein>
    <submittedName>
        <fullName evidence="6">Putative TetR family transcriptional regulator</fullName>
    </submittedName>
</protein>
<dbReference type="Proteomes" id="UP000008363">
    <property type="component" value="Unassembled WGS sequence"/>
</dbReference>
<reference evidence="6 7" key="1">
    <citation type="submission" date="2012-08" db="EMBL/GenBank/DDBJ databases">
        <title>Whole genome shotgun sequence of Gordonia rhizosphera NBRC 16068.</title>
        <authorList>
            <person name="Takarada H."/>
            <person name="Isaki S."/>
            <person name="Hosoyama A."/>
            <person name="Tsuchikane K."/>
            <person name="Katsumata H."/>
            <person name="Baba S."/>
            <person name="Ohji S."/>
            <person name="Yamazaki S."/>
            <person name="Fujita N."/>
        </authorList>
    </citation>
    <scope>NUCLEOTIDE SEQUENCE [LARGE SCALE GENOMIC DNA]</scope>
    <source>
        <strain evidence="6 7">NBRC 16068</strain>
    </source>
</reference>
<evidence type="ECO:0000313" key="7">
    <source>
        <dbReference type="Proteomes" id="UP000008363"/>
    </source>
</evidence>
<proteinExistence type="predicted"/>
<keyword evidence="2 4" id="KW-0238">DNA-binding</keyword>
<evidence type="ECO:0000256" key="4">
    <source>
        <dbReference type="PROSITE-ProRule" id="PRU00335"/>
    </source>
</evidence>
<dbReference type="InterPro" id="IPR049445">
    <property type="entry name" value="TetR_SbtR-like_C"/>
</dbReference>
<feature type="DNA-binding region" description="H-T-H motif" evidence="4">
    <location>
        <begin position="42"/>
        <end position="61"/>
    </location>
</feature>
<dbReference type="EMBL" id="BAHC01000247">
    <property type="protein sequence ID" value="GAB93951.1"/>
    <property type="molecule type" value="Genomic_DNA"/>
</dbReference>
<dbReference type="GO" id="GO:0003700">
    <property type="term" value="F:DNA-binding transcription factor activity"/>
    <property type="evidence" value="ECO:0007669"/>
    <property type="project" value="TreeGrafter"/>
</dbReference>
<evidence type="ECO:0000313" key="6">
    <source>
        <dbReference type="EMBL" id="GAB93951.1"/>
    </source>
</evidence>
<dbReference type="Gene3D" id="1.10.357.10">
    <property type="entry name" value="Tetracycline Repressor, domain 2"/>
    <property type="match status" value="1"/>
</dbReference>
<gene>
    <name evidence="6" type="ORF">GORHZ_247_00890</name>
</gene>
<dbReference type="STRING" id="1108045.GORHZ_247_00890"/>
<accession>K6WJJ1</accession>
<evidence type="ECO:0000256" key="2">
    <source>
        <dbReference type="ARBA" id="ARBA00023125"/>
    </source>
</evidence>
<name>K6WJJ1_9ACTN</name>
<dbReference type="PANTHER" id="PTHR30055">
    <property type="entry name" value="HTH-TYPE TRANSCRIPTIONAL REGULATOR RUTR"/>
    <property type="match status" value="1"/>
</dbReference>
<dbReference type="InterPro" id="IPR009057">
    <property type="entry name" value="Homeodomain-like_sf"/>
</dbReference>
<dbReference type="SUPFAM" id="SSF48498">
    <property type="entry name" value="Tetracyclin repressor-like, C-terminal domain"/>
    <property type="match status" value="1"/>
</dbReference>
<comment type="caution">
    <text evidence="6">The sequence shown here is derived from an EMBL/GenBank/DDBJ whole genome shotgun (WGS) entry which is preliminary data.</text>
</comment>
<dbReference type="SUPFAM" id="SSF46689">
    <property type="entry name" value="Homeodomain-like"/>
    <property type="match status" value="1"/>
</dbReference>
<organism evidence="6 7">
    <name type="scientific">Gordonia rhizosphera NBRC 16068</name>
    <dbReference type="NCBI Taxonomy" id="1108045"/>
    <lineage>
        <taxon>Bacteria</taxon>
        <taxon>Bacillati</taxon>
        <taxon>Actinomycetota</taxon>
        <taxon>Actinomycetes</taxon>
        <taxon>Mycobacteriales</taxon>
        <taxon>Gordoniaceae</taxon>
        <taxon>Gordonia</taxon>
    </lineage>
</organism>
<dbReference type="PRINTS" id="PR00455">
    <property type="entry name" value="HTHTETR"/>
</dbReference>
<dbReference type="InterPro" id="IPR036271">
    <property type="entry name" value="Tet_transcr_reg_TetR-rel_C_sf"/>
</dbReference>
<dbReference type="PANTHER" id="PTHR30055:SF234">
    <property type="entry name" value="HTH-TYPE TRANSCRIPTIONAL REGULATOR BETI"/>
    <property type="match status" value="1"/>
</dbReference>
<dbReference type="AlphaFoldDB" id="K6WJJ1"/>
<evidence type="ECO:0000256" key="3">
    <source>
        <dbReference type="ARBA" id="ARBA00023163"/>
    </source>
</evidence>
<dbReference type="Pfam" id="PF00440">
    <property type="entry name" value="TetR_N"/>
    <property type="match status" value="1"/>
</dbReference>
<dbReference type="InterPro" id="IPR050109">
    <property type="entry name" value="HTH-type_TetR-like_transc_reg"/>
</dbReference>
<evidence type="ECO:0000256" key="1">
    <source>
        <dbReference type="ARBA" id="ARBA00023015"/>
    </source>
</evidence>
<dbReference type="Pfam" id="PF21597">
    <property type="entry name" value="TetR_C_43"/>
    <property type="match status" value="1"/>
</dbReference>
<feature type="domain" description="HTH tetR-type" evidence="5">
    <location>
        <begin position="20"/>
        <end position="79"/>
    </location>
</feature>
<dbReference type="eggNOG" id="COG1309">
    <property type="taxonomic scope" value="Bacteria"/>
</dbReference>
<keyword evidence="3" id="KW-0804">Transcription</keyword>
<dbReference type="InterPro" id="IPR001647">
    <property type="entry name" value="HTH_TetR"/>
</dbReference>